<comment type="caution">
    <text evidence="7">The sequence shown here is derived from an EMBL/GenBank/DDBJ whole genome shotgun (WGS) entry which is preliminary data.</text>
</comment>
<evidence type="ECO:0000313" key="8">
    <source>
        <dbReference type="Proteomes" id="UP001339883"/>
    </source>
</evidence>
<evidence type="ECO:0000313" key="7">
    <source>
        <dbReference type="EMBL" id="MEB5476013.1"/>
    </source>
</evidence>
<organism evidence="7 8">
    <name type="scientific">Acinetobacter pollinis</name>
    <dbReference type="NCBI Taxonomy" id="2605270"/>
    <lineage>
        <taxon>Bacteria</taxon>
        <taxon>Pseudomonadati</taxon>
        <taxon>Pseudomonadota</taxon>
        <taxon>Gammaproteobacteria</taxon>
        <taxon>Moraxellales</taxon>
        <taxon>Moraxellaceae</taxon>
        <taxon>Acinetobacter</taxon>
    </lineage>
</organism>
<dbReference type="RefSeq" id="WP_325774601.1">
    <property type="nucleotide sequence ID" value="NZ_VTDN01000002.1"/>
</dbReference>
<feature type="transmembrane region" description="Helical" evidence="5">
    <location>
        <begin position="183"/>
        <end position="203"/>
    </location>
</feature>
<feature type="transmembrane region" description="Helical" evidence="5">
    <location>
        <begin position="118"/>
        <end position="139"/>
    </location>
</feature>
<feature type="domain" description="SLC26A/SulP transporter" evidence="6">
    <location>
        <begin position="13"/>
        <end position="370"/>
    </location>
</feature>
<evidence type="ECO:0000256" key="1">
    <source>
        <dbReference type="ARBA" id="ARBA00004141"/>
    </source>
</evidence>
<evidence type="ECO:0000256" key="2">
    <source>
        <dbReference type="ARBA" id="ARBA00022692"/>
    </source>
</evidence>
<feature type="transmembrane region" description="Helical" evidence="5">
    <location>
        <begin position="281"/>
        <end position="304"/>
    </location>
</feature>
<dbReference type="InterPro" id="IPR011547">
    <property type="entry name" value="SLC26A/SulP_dom"/>
</dbReference>
<name>A0ABU6DSY2_9GAMM</name>
<reference evidence="7 8" key="1">
    <citation type="submission" date="2019-08" db="EMBL/GenBank/DDBJ databases">
        <title>Five species of Acinetobacter isolated from floral nectar and animal pollinators.</title>
        <authorList>
            <person name="Hendry T.A."/>
        </authorList>
    </citation>
    <scope>NUCLEOTIDE SEQUENCE [LARGE SCALE GENOMIC DNA]</scope>
    <source>
        <strain evidence="7 8">MD18.27</strain>
    </source>
</reference>
<dbReference type="PANTHER" id="PTHR11814">
    <property type="entry name" value="SULFATE TRANSPORTER"/>
    <property type="match status" value="1"/>
</dbReference>
<feature type="transmembrane region" description="Helical" evidence="5">
    <location>
        <begin position="374"/>
        <end position="406"/>
    </location>
</feature>
<feature type="transmembrane region" description="Helical" evidence="5">
    <location>
        <begin position="324"/>
        <end position="353"/>
    </location>
</feature>
<accession>A0ABU6DSY2</accession>
<keyword evidence="2 5" id="KW-0812">Transmembrane</keyword>
<dbReference type="EMBL" id="VTDN01000002">
    <property type="protein sequence ID" value="MEB5476013.1"/>
    <property type="molecule type" value="Genomic_DNA"/>
</dbReference>
<keyword evidence="8" id="KW-1185">Reference proteome</keyword>
<keyword evidence="4 5" id="KW-0472">Membrane</keyword>
<feature type="transmembrane region" description="Helical" evidence="5">
    <location>
        <begin position="241"/>
        <end position="260"/>
    </location>
</feature>
<gene>
    <name evidence="7" type="ORF">I2F25_02890</name>
</gene>
<dbReference type="Pfam" id="PF00916">
    <property type="entry name" value="Sulfate_transp"/>
    <property type="match status" value="1"/>
</dbReference>
<sequence length="501" mass="54304">MEFKVLGKTLYSEDLVSGLIVFLVALPLCLGIALASGAPLFSGIIAGIVGGIVVGTLSGSHLSVSGPAAGLTAIIVTQLEALNGNYQAFLVSVVLAGVIQIVFSVLKLGAFANYIPNSVIIGLLAGIGLMLIIGQIPLLFGLDRLNQLNAQMLDHPFDIGSAIIGIFSLIFILVWDSSKFKKLPIPSMLIVIILAGLLNFLFIQSNSSLIIFDENLINLPQILNSHEKLFFFPDFSFLNSSQIYIGAFTLAIIASLETILNLEAADRMDPYKRTSPPNRELFAQGIGNTFSGFIGGMPITSVIVRSSINATSGSKTKFSAITHGLLLIIAVLFLTPLLNYVPLSTLAAILLLTGYKLAKPELFINFYKKGWKQFLPFITTVIIIVTVDLLVGVIFGIAVSLAFILYHNLQSGIHTSYEINPNGNTTHIQLLSHVSFLNRAMLSKALSKVKDNEYVIVDASQINEIDPDLYIVIEDFKKDKAKLKNITIQIIGCKKNSFEMV</sequence>
<proteinExistence type="predicted"/>
<evidence type="ECO:0000256" key="3">
    <source>
        <dbReference type="ARBA" id="ARBA00022989"/>
    </source>
</evidence>
<evidence type="ECO:0000259" key="6">
    <source>
        <dbReference type="Pfam" id="PF00916"/>
    </source>
</evidence>
<comment type="subcellular location">
    <subcellularLocation>
        <location evidence="1">Membrane</location>
        <topology evidence="1">Multi-pass membrane protein</topology>
    </subcellularLocation>
</comment>
<evidence type="ECO:0000256" key="4">
    <source>
        <dbReference type="ARBA" id="ARBA00023136"/>
    </source>
</evidence>
<dbReference type="InterPro" id="IPR001902">
    <property type="entry name" value="SLC26A/SulP_fam"/>
</dbReference>
<feature type="transmembrane region" description="Helical" evidence="5">
    <location>
        <begin position="159"/>
        <end position="176"/>
    </location>
</feature>
<feature type="transmembrane region" description="Helical" evidence="5">
    <location>
        <begin position="15"/>
        <end position="34"/>
    </location>
</feature>
<evidence type="ECO:0000256" key="5">
    <source>
        <dbReference type="SAM" id="Phobius"/>
    </source>
</evidence>
<feature type="transmembrane region" description="Helical" evidence="5">
    <location>
        <begin position="41"/>
        <end position="64"/>
    </location>
</feature>
<keyword evidence="3 5" id="KW-1133">Transmembrane helix</keyword>
<protein>
    <submittedName>
        <fullName evidence="7">SulP family inorganic anion transporter</fullName>
    </submittedName>
</protein>
<feature type="transmembrane region" description="Helical" evidence="5">
    <location>
        <begin position="84"/>
        <end position="106"/>
    </location>
</feature>
<dbReference type="Proteomes" id="UP001339883">
    <property type="component" value="Unassembled WGS sequence"/>
</dbReference>